<evidence type="ECO:0000256" key="4">
    <source>
        <dbReference type="ARBA" id="ARBA00022630"/>
    </source>
</evidence>
<dbReference type="CDD" id="cd06849">
    <property type="entry name" value="lipoyl_domain"/>
    <property type="match status" value="1"/>
</dbReference>
<dbReference type="InterPro" id="IPR003016">
    <property type="entry name" value="2-oxoA_DH_lipoyl-BS"/>
</dbReference>
<dbReference type="Gene3D" id="3.50.50.60">
    <property type="entry name" value="FAD/NAD(P)-binding domain"/>
    <property type="match status" value="2"/>
</dbReference>
<keyword evidence="8 12" id="KW-0520">NAD</keyword>
<dbReference type="PRINTS" id="PR00411">
    <property type="entry name" value="PNDRDTASEI"/>
</dbReference>
<dbReference type="GO" id="GO:0004148">
    <property type="term" value="F:dihydrolipoyl dehydrogenase (NADH) activity"/>
    <property type="evidence" value="ECO:0007669"/>
    <property type="project" value="UniProtKB-EC"/>
</dbReference>
<evidence type="ECO:0000256" key="6">
    <source>
        <dbReference type="ARBA" id="ARBA00022827"/>
    </source>
</evidence>
<dbReference type="PRINTS" id="PR00368">
    <property type="entry name" value="FADPNR"/>
</dbReference>
<dbReference type="Pfam" id="PF02852">
    <property type="entry name" value="Pyr_redox_dim"/>
    <property type="match status" value="1"/>
</dbReference>
<dbReference type="PROSITE" id="PS00189">
    <property type="entry name" value="LIPOYL"/>
    <property type="match status" value="1"/>
</dbReference>
<keyword evidence="7 12" id="KW-0560">Oxidoreductase</keyword>
<dbReference type="RefSeq" id="WP_145650109.1">
    <property type="nucleotide sequence ID" value="NZ_VLLB01000005.1"/>
</dbReference>
<dbReference type="OrthoDB" id="178496at2"/>
<reference evidence="15 16" key="1">
    <citation type="journal article" date="2015" name="Stand. Genomic Sci.">
        <title>Genomic Encyclopedia of Bacterial and Archaeal Type Strains, Phase III: the genomes of soil and plant-associated and newly described type strains.</title>
        <authorList>
            <person name="Whitman W.B."/>
            <person name="Woyke T."/>
            <person name="Klenk H.P."/>
            <person name="Zhou Y."/>
            <person name="Lilburn T.G."/>
            <person name="Beck B.J."/>
            <person name="De Vos P."/>
            <person name="Vandamme P."/>
            <person name="Eisen J.A."/>
            <person name="Garrity G."/>
            <person name="Hugenholtz P."/>
            <person name="Kyrpides N.C."/>
        </authorList>
    </citation>
    <scope>NUCLEOTIDE SEQUENCE [LARGE SCALE GENOMIC DNA]</scope>
    <source>
        <strain evidence="15 16">CGMCC 1.10822</strain>
    </source>
</reference>
<comment type="miscellaneous">
    <text evidence="12">The active site is a redox-active disulfide bond.</text>
</comment>
<keyword evidence="6 12" id="KW-0274">FAD</keyword>
<protein>
    <recommendedName>
        <fullName evidence="3 12">Dihydrolipoyl dehydrogenase</fullName>
        <ecNumber evidence="3 12">1.8.1.4</ecNumber>
    </recommendedName>
</protein>
<dbReference type="InterPro" id="IPR011053">
    <property type="entry name" value="Single_hybrid_motif"/>
</dbReference>
<dbReference type="FunFam" id="2.40.50.100:FF:000009">
    <property type="entry name" value="Acetyltransferase component of pyruvate dehydrogenase complex"/>
    <property type="match status" value="1"/>
</dbReference>
<keyword evidence="9" id="KW-1015">Disulfide bond</keyword>
<evidence type="ECO:0000256" key="8">
    <source>
        <dbReference type="ARBA" id="ARBA00023027"/>
    </source>
</evidence>
<comment type="similarity">
    <text evidence="2 12">Belongs to the class-I pyridine nucleotide-disulfide oxidoreductase family.</text>
</comment>
<dbReference type="InterPro" id="IPR012999">
    <property type="entry name" value="Pyr_OxRdtase_I_AS"/>
</dbReference>
<proteinExistence type="inferred from homology"/>
<dbReference type="InterPro" id="IPR004099">
    <property type="entry name" value="Pyr_nucl-diS_OxRdtase_dimer"/>
</dbReference>
<dbReference type="NCBIfam" id="TIGR01350">
    <property type="entry name" value="lipoamide_DH"/>
    <property type="match status" value="1"/>
</dbReference>
<dbReference type="InterPro" id="IPR050151">
    <property type="entry name" value="Class-I_Pyr_Nuc-Dis_Oxidored"/>
</dbReference>
<dbReference type="PROSITE" id="PS50968">
    <property type="entry name" value="BIOTINYL_LIPOYL"/>
    <property type="match status" value="1"/>
</dbReference>
<evidence type="ECO:0000256" key="11">
    <source>
        <dbReference type="ARBA" id="ARBA00049187"/>
    </source>
</evidence>
<keyword evidence="10 12" id="KW-0676">Redox-active center</keyword>
<feature type="domain" description="Lipoyl-binding" evidence="14">
    <location>
        <begin position="3"/>
        <end position="77"/>
    </location>
</feature>
<dbReference type="InterPro" id="IPR023753">
    <property type="entry name" value="FAD/NAD-binding_dom"/>
</dbReference>
<evidence type="ECO:0000256" key="5">
    <source>
        <dbReference type="ARBA" id="ARBA00022823"/>
    </source>
</evidence>
<dbReference type="EMBL" id="VLLB01000005">
    <property type="protein sequence ID" value="TWI64466.1"/>
    <property type="molecule type" value="Genomic_DNA"/>
</dbReference>
<dbReference type="EC" id="1.8.1.4" evidence="3 12"/>
<dbReference type="Proteomes" id="UP000318431">
    <property type="component" value="Unassembled WGS sequence"/>
</dbReference>
<dbReference type="InterPro" id="IPR036188">
    <property type="entry name" value="FAD/NAD-bd_sf"/>
</dbReference>
<dbReference type="SUPFAM" id="SSF55424">
    <property type="entry name" value="FAD/NAD-linked reductases, dimerisation (C-terminal) domain"/>
    <property type="match status" value="1"/>
</dbReference>
<feature type="region of interest" description="Disordered" evidence="13">
    <location>
        <begin position="86"/>
        <end position="107"/>
    </location>
</feature>
<dbReference type="Gene3D" id="3.30.390.30">
    <property type="match status" value="1"/>
</dbReference>
<dbReference type="Pfam" id="PF00364">
    <property type="entry name" value="Biotin_lipoyl"/>
    <property type="match status" value="1"/>
</dbReference>
<organism evidence="15 16">
    <name type="scientific">Pseudoduganella lurida</name>
    <dbReference type="NCBI Taxonomy" id="1036180"/>
    <lineage>
        <taxon>Bacteria</taxon>
        <taxon>Pseudomonadati</taxon>
        <taxon>Pseudomonadota</taxon>
        <taxon>Betaproteobacteria</taxon>
        <taxon>Burkholderiales</taxon>
        <taxon>Oxalobacteraceae</taxon>
        <taxon>Telluria group</taxon>
        <taxon>Pseudoduganella</taxon>
    </lineage>
</organism>
<evidence type="ECO:0000256" key="13">
    <source>
        <dbReference type="SAM" id="MobiDB-lite"/>
    </source>
</evidence>
<dbReference type="AlphaFoldDB" id="A0A562R7W9"/>
<evidence type="ECO:0000256" key="12">
    <source>
        <dbReference type="RuleBase" id="RU003692"/>
    </source>
</evidence>
<comment type="caution">
    <text evidence="15">The sequence shown here is derived from an EMBL/GenBank/DDBJ whole genome shotgun (WGS) entry which is preliminary data.</text>
</comment>
<dbReference type="SUPFAM" id="SSF51905">
    <property type="entry name" value="FAD/NAD(P)-binding domain"/>
    <property type="match status" value="1"/>
</dbReference>
<accession>A0A562R7W9</accession>
<evidence type="ECO:0000256" key="7">
    <source>
        <dbReference type="ARBA" id="ARBA00023002"/>
    </source>
</evidence>
<evidence type="ECO:0000259" key="14">
    <source>
        <dbReference type="PROSITE" id="PS50968"/>
    </source>
</evidence>
<keyword evidence="5" id="KW-0450">Lipoyl</keyword>
<keyword evidence="4 12" id="KW-0285">Flavoprotein</keyword>
<evidence type="ECO:0000256" key="3">
    <source>
        <dbReference type="ARBA" id="ARBA00012608"/>
    </source>
</evidence>
<comment type="cofactor">
    <cofactor evidence="1">
        <name>(R)-lipoate</name>
        <dbReference type="ChEBI" id="CHEBI:83088"/>
    </cofactor>
</comment>
<dbReference type="InterPro" id="IPR000089">
    <property type="entry name" value="Biotin_lipoyl"/>
</dbReference>
<dbReference type="SUPFAM" id="SSF51230">
    <property type="entry name" value="Single hybrid motif"/>
    <property type="match status" value="1"/>
</dbReference>
<dbReference type="InterPro" id="IPR006258">
    <property type="entry name" value="Lipoamide_DH"/>
</dbReference>
<comment type="catalytic activity">
    <reaction evidence="11 12">
        <text>N(6)-[(R)-dihydrolipoyl]-L-lysyl-[protein] + NAD(+) = N(6)-[(R)-lipoyl]-L-lysyl-[protein] + NADH + H(+)</text>
        <dbReference type="Rhea" id="RHEA:15045"/>
        <dbReference type="Rhea" id="RHEA-COMP:10474"/>
        <dbReference type="Rhea" id="RHEA-COMP:10475"/>
        <dbReference type="ChEBI" id="CHEBI:15378"/>
        <dbReference type="ChEBI" id="CHEBI:57540"/>
        <dbReference type="ChEBI" id="CHEBI:57945"/>
        <dbReference type="ChEBI" id="CHEBI:83099"/>
        <dbReference type="ChEBI" id="CHEBI:83100"/>
        <dbReference type="EC" id="1.8.1.4"/>
    </reaction>
</comment>
<dbReference type="Pfam" id="PF07992">
    <property type="entry name" value="Pyr_redox_2"/>
    <property type="match status" value="1"/>
</dbReference>
<evidence type="ECO:0000313" key="15">
    <source>
        <dbReference type="EMBL" id="TWI64466.1"/>
    </source>
</evidence>
<keyword evidence="16" id="KW-1185">Reference proteome</keyword>
<evidence type="ECO:0000313" key="16">
    <source>
        <dbReference type="Proteomes" id="UP000318431"/>
    </source>
</evidence>
<dbReference type="GO" id="GO:0006103">
    <property type="term" value="P:2-oxoglutarate metabolic process"/>
    <property type="evidence" value="ECO:0007669"/>
    <property type="project" value="TreeGrafter"/>
</dbReference>
<evidence type="ECO:0000256" key="10">
    <source>
        <dbReference type="ARBA" id="ARBA00023284"/>
    </source>
</evidence>
<dbReference type="PANTHER" id="PTHR22912:SF160">
    <property type="entry name" value="DIHYDROLIPOYL DEHYDROGENASE"/>
    <property type="match status" value="1"/>
</dbReference>
<dbReference type="PROSITE" id="PS00076">
    <property type="entry name" value="PYRIDINE_REDOX_1"/>
    <property type="match status" value="1"/>
</dbReference>
<dbReference type="GO" id="GO:0050660">
    <property type="term" value="F:flavin adenine dinucleotide binding"/>
    <property type="evidence" value="ECO:0007669"/>
    <property type="project" value="InterPro"/>
</dbReference>
<evidence type="ECO:0000256" key="2">
    <source>
        <dbReference type="ARBA" id="ARBA00007532"/>
    </source>
</evidence>
<dbReference type="PANTHER" id="PTHR22912">
    <property type="entry name" value="DISULFIDE OXIDOREDUCTASE"/>
    <property type="match status" value="1"/>
</dbReference>
<evidence type="ECO:0000256" key="9">
    <source>
        <dbReference type="ARBA" id="ARBA00023157"/>
    </source>
</evidence>
<name>A0A562R7W9_9BURK</name>
<sequence>MSTVEVKVPNIGDFKEVEVIELIAKVGDTIKVDQSIATVESDKASMEIPSTHAGVIKELKIKVGDKVSEGSLLMVVEEAAGAAAPASAPAAADSTTTPAAPVATAAERGAAPGQAAPVYGGPAVPAPAAAPASGPAPAAGSYAGNVDVQCDMMVLGAGPGGYSAAFRAADLGQSTVLVERYATLGGVCLNVGCIPSKALLHLASVIDETSHLGKHGVKFAKPEVDIDEVRKYKDSVIGKMTGGLAGMAKARKVQVVQGVGQFLSPNHIEVTGADGTKKVVQFKQAIIAAGSAVVKLPFVPEDPRIVDSTGALELRFIPKRMLVIGGGIIGLEMATVYSTFGARIDVVEMMDGLMQGADRDAVKIWQKYNAARFDNIMTKTKTVGVEALPEGIKVTFEAAEAGAAAPEPQVYDMVLVAVGRSPNGKKIAADKAGVQVSDRGFIAVDSQMRTNVPHIFAIGDLVGQPMLAHKAVHEGHVAAEAAAGQKSHFDATVIPSVAYTDPEVAWVGLTEDEAKAKGIKVEKGHFPWAASGRAVANGRDEGFTKILFDAETHRIVGGTIVGTHAGDMIGEIALAIEMGADGTDIGKTIHPHPTLGESIGMAAEVYEGVCTDLPPARKR</sequence>
<gene>
    <name evidence="15" type="ORF">IP91_03237</name>
</gene>
<evidence type="ECO:0000256" key="1">
    <source>
        <dbReference type="ARBA" id="ARBA00001938"/>
    </source>
</evidence>
<dbReference type="Gene3D" id="2.40.50.100">
    <property type="match status" value="1"/>
</dbReference>
<dbReference type="FunFam" id="3.30.390.30:FF:000001">
    <property type="entry name" value="Dihydrolipoyl dehydrogenase"/>
    <property type="match status" value="1"/>
</dbReference>
<comment type="cofactor">
    <cofactor evidence="12">
        <name>FAD</name>
        <dbReference type="ChEBI" id="CHEBI:57692"/>
    </cofactor>
    <text evidence="12">Binds 1 FAD per subunit.</text>
</comment>
<dbReference type="InterPro" id="IPR016156">
    <property type="entry name" value="FAD/NAD-linked_Rdtase_dimer_sf"/>
</dbReference>